<dbReference type="EMBL" id="CAJHJT010000034">
    <property type="protein sequence ID" value="CAD7005289.1"/>
    <property type="molecule type" value="Genomic_DNA"/>
</dbReference>
<organism evidence="1 2">
    <name type="scientific">Ceratitis capitata</name>
    <name type="common">Mediterranean fruit fly</name>
    <name type="synonym">Tephritis capitata</name>
    <dbReference type="NCBI Taxonomy" id="7213"/>
    <lineage>
        <taxon>Eukaryota</taxon>
        <taxon>Metazoa</taxon>
        <taxon>Ecdysozoa</taxon>
        <taxon>Arthropoda</taxon>
        <taxon>Hexapoda</taxon>
        <taxon>Insecta</taxon>
        <taxon>Pterygota</taxon>
        <taxon>Neoptera</taxon>
        <taxon>Endopterygota</taxon>
        <taxon>Diptera</taxon>
        <taxon>Brachycera</taxon>
        <taxon>Muscomorpha</taxon>
        <taxon>Tephritoidea</taxon>
        <taxon>Tephritidae</taxon>
        <taxon>Ceratitis</taxon>
        <taxon>Ceratitis</taxon>
    </lineage>
</organism>
<accession>A0A811V1D4</accession>
<keyword evidence="2" id="KW-1185">Reference proteome</keyword>
<name>A0A811V1D4_CERCA</name>
<dbReference type="AlphaFoldDB" id="A0A811V1D4"/>
<evidence type="ECO:0000313" key="2">
    <source>
        <dbReference type="Proteomes" id="UP000606786"/>
    </source>
</evidence>
<comment type="caution">
    <text evidence="1">The sequence shown here is derived from an EMBL/GenBank/DDBJ whole genome shotgun (WGS) entry which is preliminary data.</text>
</comment>
<protein>
    <submittedName>
        <fullName evidence="1">(Mediterranean fruit fly) hypothetical protein</fullName>
    </submittedName>
</protein>
<sequence length="88" mass="10162">MSGRIVHALSLTQTHIWSDVCFVPLLIVSRLRIVLLQCNPPEWLSTKWVLAFQTKGDQRYFVKAAQAWCIMSIRRKVMCFVENLLGKA</sequence>
<proteinExistence type="predicted"/>
<evidence type="ECO:0000313" key="1">
    <source>
        <dbReference type="EMBL" id="CAD7005289.1"/>
    </source>
</evidence>
<reference evidence="1" key="1">
    <citation type="submission" date="2020-11" db="EMBL/GenBank/DDBJ databases">
        <authorList>
            <person name="Whitehead M."/>
        </authorList>
    </citation>
    <scope>NUCLEOTIDE SEQUENCE</scope>
    <source>
        <strain evidence="1">EGII</strain>
    </source>
</reference>
<dbReference type="Proteomes" id="UP000606786">
    <property type="component" value="Unassembled WGS sequence"/>
</dbReference>
<gene>
    <name evidence="1" type="ORF">CCAP1982_LOCUS13646</name>
</gene>